<evidence type="ECO:0000313" key="1">
    <source>
        <dbReference type="EMBL" id="PHM36547.1"/>
    </source>
</evidence>
<dbReference type="GeneID" id="6166530"/>
<reference evidence="1 4" key="3">
    <citation type="journal article" date="2017" name="Nat. Microbiol.">
        <title>Natural product diversity associated with the nematode symbionts Photorhabdus and Xenorhabdus.</title>
        <authorList>
            <person name="Tobias N.J."/>
            <person name="Wolff H."/>
            <person name="Djahanschiri B."/>
            <person name="Grundmann F."/>
            <person name="Kronenwerth M."/>
            <person name="Shi Y.M."/>
            <person name="Simonyi S."/>
            <person name="Grun P."/>
            <person name="Shapiro-Ilan D."/>
            <person name="Pidot S.J."/>
            <person name="Stinear T.P."/>
            <person name="Ebersberger I."/>
            <person name="Bode H.B."/>
        </authorList>
    </citation>
    <scope>NUCLEOTIDE SEQUENCE [LARGE SCALE GENOMIC DNA]</scope>
    <source>
        <strain evidence="1 4">DSM 17908</strain>
    </source>
</reference>
<dbReference type="EMBL" id="FORG01000033">
    <property type="protein sequence ID" value="SFK16823.1"/>
    <property type="molecule type" value="Genomic_DNA"/>
</dbReference>
<name>A0A1I3XB95_9GAMM</name>
<dbReference type="AlphaFoldDB" id="A0A1I3XB95"/>
<keyword evidence="4" id="KW-1185">Reference proteome</keyword>
<dbReference type="Proteomes" id="UP000224607">
    <property type="component" value="Unassembled WGS sequence"/>
</dbReference>
<protein>
    <recommendedName>
        <fullName evidence="5">Helix-turn-helix domain-containing protein</fullName>
    </recommendedName>
</protein>
<organism evidence="2 3">
    <name type="scientific">Xenorhabdus mauleonii</name>
    <dbReference type="NCBI Taxonomy" id="351675"/>
    <lineage>
        <taxon>Bacteria</taxon>
        <taxon>Pseudomonadati</taxon>
        <taxon>Pseudomonadota</taxon>
        <taxon>Gammaproteobacteria</taxon>
        <taxon>Enterobacterales</taxon>
        <taxon>Morganellaceae</taxon>
        <taxon>Xenorhabdus</taxon>
    </lineage>
</organism>
<evidence type="ECO:0008006" key="5">
    <source>
        <dbReference type="Google" id="ProtNLM"/>
    </source>
</evidence>
<sequence length="88" mass="10020">MTGHNHIDPHYLDQIFPENNLTTAQKHDALLYAMGSSIAELARLNNRHPDTVRKRLNDTTVLISGCSEIKILRSVTLIRIFNLLLNKI</sequence>
<dbReference type="EMBL" id="NITY01000027">
    <property type="protein sequence ID" value="PHM36547.1"/>
    <property type="molecule type" value="Genomic_DNA"/>
</dbReference>
<proteinExistence type="predicted"/>
<gene>
    <name evidence="2" type="ORF">SAMN05421680_13331</name>
    <name evidence="1" type="ORF">Xmau_04217</name>
</gene>
<evidence type="ECO:0000313" key="3">
    <source>
        <dbReference type="Proteomes" id="UP000198919"/>
    </source>
</evidence>
<evidence type="ECO:0000313" key="2">
    <source>
        <dbReference type="EMBL" id="SFK16823.1"/>
    </source>
</evidence>
<dbReference type="Proteomes" id="UP000198919">
    <property type="component" value="Unassembled WGS sequence"/>
</dbReference>
<dbReference type="RefSeq" id="WP_012368864.1">
    <property type="nucleotide sequence ID" value="NZ_CAWNQB010000020.1"/>
</dbReference>
<dbReference type="STRING" id="351675.SAMN05421680_13331"/>
<reference evidence="3" key="1">
    <citation type="submission" date="2016-10" db="EMBL/GenBank/DDBJ databases">
        <authorList>
            <person name="Varghese N."/>
            <person name="Submissions S."/>
        </authorList>
    </citation>
    <scope>NUCLEOTIDE SEQUENCE [LARGE SCALE GENOMIC DNA]</scope>
    <source>
        <strain evidence="3">DSM 17908</strain>
    </source>
</reference>
<reference evidence="2" key="2">
    <citation type="submission" date="2016-10" db="EMBL/GenBank/DDBJ databases">
        <authorList>
            <person name="de Groot N.N."/>
        </authorList>
    </citation>
    <scope>NUCLEOTIDE SEQUENCE [LARGE SCALE GENOMIC DNA]</scope>
    <source>
        <strain evidence="2">DSM 17908</strain>
    </source>
</reference>
<accession>A0A1I3XB95</accession>
<evidence type="ECO:0000313" key="4">
    <source>
        <dbReference type="Proteomes" id="UP000224607"/>
    </source>
</evidence>